<dbReference type="AlphaFoldDB" id="A0A5P2BGR3"/>
<accession>A0A5P2BGR3</accession>
<proteinExistence type="predicted"/>
<feature type="region of interest" description="Disordered" evidence="1">
    <location>
        <begin position="1"/>
        <end position="27"/>
    </location>
</feature>
<dbReference type="EMBL" id="CP029193">
    <property type="protein sequence ID" value="QES29160.1"/>
    <property type="molecule type" value="Genomic_DNA"/>
</dbReference>
<protein>
    <submittedName>
        <fullName evidence="2">Uncharacterized protein</fullName>
    </submittedName>
</protein>
<dbReference type="OrthoDB" id="4244284at2"/>
<evidence type="ECO:0000256" key="1">
    <source>
        <dbReference type="SAM" id="MobiDB-lite"/>
    </source>
</evidence>
<sequence>MRYVHQSSKAARAEAPPAPVGTVKTHSTPNEVRIGDFVLLDGQYQRIRDMRSLGTASVRVLHFAGRPPWIMRKARTVCRPI</sequence>
<reference evidence="2 3" key="1">
    <citation type="submission" date="2018-05" db="EMBL/GenBank/DDBJ databases">
        <title>Streptomyces venezuelae.</title>
        <authorList>
            <person name="Kim W."/>
            <person name="Lee N."/>
            <person name="Cho B.-K."/>
        </authorList>
    </citation>
    <scope>NUCLEOTIDE SEQUENCE [LARGE SCALE GENOMIC DNA]</scope>
    <source>
        <strain evidence="2 3">ATCC 14583</strain>
    </source>
</reference>
<keyword evidence="3" id="KW-1185">Reference proteome</keyword>
<name>A0A5P2BGR3_STRVZ</name>
<dbReference type="Proteomes" id="UP000323046">
    <property type="component" value="Chromosome"/>
</dbReference>
<organism evidence="2 3">
    <name type="scientific">Streptomyces venezuelae</name>
    <dbReference type="NCBI Taxonomy" id="54571"/>
    <lineage>
        <taxon>Bacteria</taxon>
        <taxon>Bacillati</taxon>
        <taxon>Actinomycetota</taxon>
        <taxon>Actinomycetes</taxon>
        <taxon>Kitasatosporales</taxon>
        <taxon>Streptomycetaceae</taxon>
        <taxon>Streptomyces</taxon>
    </lineage>
</organism>
<evidence type="ECO:0000313" key="2">
    <source>
        <dbReference type="EMBL" id="QES29160.1"/>
    </source>
</evidence>
<gene>
    <name evidence="2" type="ORF">DEJ47_24430</name>
</gene>
<evidence type="ECO:0000313" key="3">
    <source>
        <dbReference type="Proteomes" id="UP000323046"/>
    </source>
</evidence>